<feature type="region of interest" description="Disordered" evidence="1">
    <location>
        <begin position="306"/>
        <end position="391"/>
    </location>
</feature>
<feature type="region of interest" description="Disordered" evidence="1">
    <location>
        <begin position="233"/>
        <end position="252"/>
    </location>
</feature>
<feature type="compositionally biased region" description="Basic and acidic residues" evidence="1">
    <location>
        <begin position="369"/>
        <end position="382"/>
    </location>
</feature>
<organism evidence="2 3">
    <name type="scientific">Spodoptera exigua</name>
    <name type="common">Beet armyworm</name>
    <name type="synonym">Noctua fulgens</name>
    <dbReference type="NCBI Taxonomy" id="7107"/>
    <lineage>
        <taxon>Eukaryota</taxon>
        <taxon>Metazoa</taxon>
        <taxon>Ecdysozoa</taxon>
        <taxon>Arthropoda</taxon>
        <taxon>Hexapoda</taxon>
        <taxon>Insecta</taxon>
        <taxon>Pterygota</taxon>
        <taxon>Neoptera</taxon>
        <taxon>Endopterygota</taxon>
        <taxon>Lepidoptera</taxon>
        <taxon>Glossata</taxon>
        <taxon>Ditrysia</taxon>
        <taxon>Noctuoidea</taxon>
        <taxon>Noctuidae</taxon>
        <taxon>Amphipyrinae</taxon>
        <taxon>Spodoptera</taxon>
    </lineage>
</organism>
<sequence>MNSQGGGGLVQQIRNSYSLSDLTECDPREERGTDEADDVLTEPRLLRRGGKSGFITRRSASESNSRSPMYFPEVDVDVRPRARADEPDFSHIKSTEDISSGYSSADNSASLTRTASLGAGARSRGRTSRTTVTTIKRPQAAEESEVIIEELQDDDSFEYSNMPALVNLPSPLYLSHTQPPFIYQYVGDQVKILQVLGNYPFAANDNNQTNNNTDHRDQKEVISEEASVISSVNKDNADNKSSKQVITSKESDVVSDIPVVSQLNNNNDDKSSSNNEDVVFETALDNNDKNSVDREMKEAVTAILEEHTDATSLDTSINDNDSSDSDDEASFGTPEDSPKSKRKTQKGKYGKSKAPPPPPKVDAEDEPQDDNKETFSKSDIDTVIKSVTSQESLNDIVNKLPNTTIKESGSPKNLQIFNPIAENKQRHKSKSPARIAKGNSSGLGKLLQLPGKFAFWHKSEEKQKIDERSNSSDDHSRRSSTIERGVDDFQSCTELNSVGADEVLPNDAPQINKSDDQISFKDASGFDEEVISQNIIDKSDALQKLIEAKIAGHPEYKFISLHEETPSSSKSTDV</sequence>
<gene>
    <name evidence="2" type="ORF">HF086_004804</name>
</gene>
<dbReference type="AlphaFoldDB" id="A0A922M574"/>
<comment type="caution">
    <text evidence="2">The sequence shown here is derived from an EMBL/GenBank/DDBJ whole genome shotgun (WGS) entry which is preliminary data.</text>
</comment>
<reference evidence="2" key="1">
    <citation type="journal article" date="2021" name="G3 (Bethesda)">
        <title>Genome and transcriptome analysis of the beet armyworm Spodoptera exigua reveals targets for pest control. .</title>
        <authorList>
            <person name="Simon S."/>
            <person name="Breeschoten T."/>
            <person name="Jansen H.J."/>
            <person name="Dirks R.P."/>
            <person name="Schranz M.E."/>
            <person name="Ros V.I.D."/>
        </authorList>
    </citation>
    <scope>NUCLEOTIDE SEQUENCE</scope>
    <source>
        <strain evidence="2">TB_SE_WUR_2020</strain>
    </source>
</reference>
<feature type="compositionally biased region" description="Polar residues" evidence="1">
    <location>
        <begin position="12"/>
        <end position="21"/>
    </location>
</feature>
<feature type="compositionally biased region" description="Low complexity" evidence="1">
    <location>
        <begin position="99"/>
        <end position="134"/>
    </location>
</feature>
<dbReference type="Proteomes" id="UP000814243">
    <property type="component" value="Unassembled WGS sequence"/>
</dbReference>
<proteinExistence type="predicted"/>
<protein>
    <submittedName>
        <fullName evidence="2">Uncharacterized protein</fullName>
    </submittedName>
</protein>
<feature type="region of interest" description="Disordered" evidence="1">
    <location>
        <begin position="460"/>
        <end position="487"/>
    </location>
</feature>
<feature type="compositionally biased region" description="Basic residues" evidence="1">
    <location>
        <begin position="340"/>
        <end position="351"/>
    </location>
</feature>
<accession>A0A922M574</accession>
<name>A0A922M574_SPOEX</name>
<evidence type="ECO:0000256" key="1">
    <source>
        <dbReference type="SAM" id="MobiDB-lite"/>
    </source>
</evidence>
<evidence type="ECO:0000313" key="2">
    <source>
        <dbReference type="EMBL" id="KAH9630098.1"/>
    </source>
</evidence>
<feature type="compositionally biased region" description="Basic and acidic residues" evidence="1">
    <location>
        <begin position="76"/>
        <end position="96"/>
    </location>
</feature>
<dbReference type="EMBL" id="JACEFF010000837">
    <property type="protein sequence ID" value="KAH9630098.1"/>
    <property type="molecule type" value="Genomic_DNA"/>
</dbReference>
<feature type="region of interest" description="Disordered" evidence="1">
    <location>
        <begin position="418"/>
        <end position="443"/>
    </location>
</feature>
<evidence type="ECO:0000313" key="3">
    <source>
        <dbReference type="Proteomes" id="UP000814243"/>
    </source>
</evidence>
<feature type="region of interest" description="Disordered" evidence="1">
    <location>
        <begin position="1"/>
        <end position="140"/>
    </location>
</feature>
<feature type="compositionally biased region" description="Basic and acidic residues" evidence="1">
    <location>
        <begin position="25"/>
        <end position="34"/>
    </location>
</feature>